<feature type="domain" description="AsmA" evidence="3">
    <location>
        <begin position="974"/>
        <end position="1223"/>
    </location>
</feature>
<keyword evidence="5" id="KW-1185">Reference proteome</keyword>
<dbReference type="Pfam" id="PF05170">
    <property type="entry name" value="AsmA"/>
    <property type="match status" value="2"/>
</dbReference>
<organism evidence="4 5">
    <name type="scientific">Sneathiella marina</name>
    <dbReference type="NCBI Taxonomy" id="2950108"/>
    <lineage>
        <taxon>Bacteria</taxon>
        <taxon>Pseudomonadati</taxon>
        <taxon>Pseudomonadota</taxon>
        <taxon>Alphaproteobacteria</taxon>
        <taxon>Sneathiellales</taxon>
        <taxon>Sneathiellaceae</taxon>
        <taxon>Sneathiella</taxon>
    </lineage>
</organism>
<reference evidence="4" key="1">
    <citation type="submission" date="2022-06" db="EMBL/GenBank/DDBJ databases">
        <title>Sneathiella actinostolidae sp. nov., isolated from a sea anemonein the Western Pacific Ocean.</title>
        <authorList>
            <person name="Wei M.J."/>
        </authorList>
    </citation>
    <scope>NUCLEOTIDE SEQUENCE</scope>
    <source>
        <strain evidence="4">PHK-P5</strain>
    </source>
</reference>
<gene>
    <name evidence="4" type="ORF">NBZ79_07210</name>
</gene>
<keyword evidence="2" id="KW-1133">Transmembrane helix</keyword>
<feature type="transmembrane region" description="Helical" evidence="2">
    <location>
        <begin position="20"/>
        <end position="42"/>
    </location>
</feature>
<evidence type="ECO:0000313" key="4">
    <source>
        <dbReference type="EMBL" id="USG62765.1"/>
    </source>
</evidence>
<dbReference type="EMBL" id="CP098747">
    <property type="protein sequence ID" value="USG62765.1"/>
    <property type="molecule type" value="Genomic_DNA"/>
</dbReference>
<sequence length="1376" mass="146762">MAGGKPAPWRLEANPVKWKIGLSIIGLLVLATAVLTVGPRLINWNDFKPQLAELVYEETGKELTIDGDIELNLVPSLTFRTTGIRLVEPTFQTKTPLAAIAEISGEISLFSLLFGELDVQSFVISKPEFNLVVSEEGDTNWRLYVSRPAKDDEDGDASSGLLPVAIATLDNVRIEQGRVQFHDRRTGQDIVAEDLKTGVSLPNRAAALLIEGGTTLNKKAVSWTFDVSTLAELEDGREAKVTGTVKSGLLALTTALNLDLAPPFDLTGELTANATSVGAIASWLDRPLEEDPGAVRIKATFKSEEDQKTALTAVLEGKDLNATLSGDLDLGAKIPTANLKLEGKVLDFSRYFPAPADTKLAPSAPREDSQINLATAGRKFRQPLDLGFLTDINAKFSLQLEKIITHRITMGPILANGAIKEGSLSAKLQQLSLYGGTLSGDVSLRDKNGNAALTADAQMAKIPFDKIGEGLALDSLPISGTGTGSLSFTSDGPTIQQLAQNARFDLNLTLTPIADTSKDAMISAAKINLTRKETRGPGQLDGTMTFKGQPVTLTGNVTPKRTANDLTGMDFTTRLQSKLATLKIEGTRDLSPTPKTEAHVDFKAGSARKLALWLDLPAAKAIKETGTDPITVTGTLHHQDQVTTFEKLTFSGPLISAIATGKIDEGAEPPAIELDIDGKGIDVDRLLALLPQAPEKSQLSAEQAQEEDAFVAFLSDKALELSGLQSFDMDLKLHLDKALYEEVEFGPITTNTLLKQGKLATSIKAFQYDGSDLTAQMTFDTKPSVYDFTARFNIARWKGETVARTRKGKITLEQGITGQGDFSARGRSPRALVASLRGKLHLSVPGISFSGGKIAGFSQTSLDLIIPETPNTLELKAKSTLILGKEKIELPLVTDLKTGRLISLVQDSDMPIDLTVSLGESNMSLVGKISNARTTPKANLEMSFQAPSLTAYRMLIQDLPDVAPVNAKATLVADRENIHLSGLAARVGPSDLAGQLTVSLADDPRDIQGTLTSNLIDLSIFQPEPKEAKTKSASSGETAPAAAGEDKYVFKDTPFPTEILAEYNANMIIDIKKLKVSNVMELDNVTANILLENKVLSLDPLRMEKGKGTLETSLIYNTAVEVPKLTLSSTIQDLDVVVTDDVRLILDSHSDLTASGNSPRKLASSLNGRTDWISRKGQIDSGFLGFLSFGAGNIFSTFFGDKKNAPFDCMVIRFNIENGLMTPAVAMVDTDDLVIAASGNINLRDETLALTIGTSARTVGVADLVVPILVTGTLKSPQAIPNPVAGTKNLSVGILSLLNPVNAVNTVFGTDILGGNKPPCALAFEKVADTKAPADLTLTAEQSKNKGLLGATAEEAGSLLKSVGSGLNKLFGGENE</sequence>
<evidence type="ECO:0000313" key="5">
    <source>
        <dbReference type="Proteomes" id="UP001056291"/>
    </source>
</evidence>
<feature type="compositionally biased region" description="Polar residues" evidence="1">
    <location>
        <begin position="551"/>
        <end position="560"/>
    </location>
</feature>
<dbReference type="InterPro" id="IPR007844">
    <property type="entry name" value="AsmA"/>
</dbReference>
<evidence type="ECO:0000259" key="3">
    <source>
        <dbReference type="Pfam" id="PF05170"/>
    </source>
</evidence>
<feature type="region of interest" description="Disordered" evidence="1">
    <location>
        <begin position="534"/>
        <end position="560"/>
    </location>
</feature>
<dbReference type="InterPro" id="IPR052894">
    <property type="entry name" value="AsmA-related"/>
</dbReference>
<name>A0ABY4W6G3_9PROT</name>
<evidence type="ECO:0000256" key="2">
    <source>
        <dbReference type="SAM" id="Phobius"/>
    </source>
</evidence>
<dbReference type="PANTHER" id="PTHR30441">
    <property type="entry name" value="DUF748 DOMAIN-CONTAINING PROTEIN"/>
    <property type="match status" value="1"/>
</dbReference>
<accession>A0ABY4W6G3</accession>
<proteinExistence type="predicted"/>
<evidence type="ECO:0000256" key="1">
    <source>
        <dbReference type="SAM" id="MobiDB-lite"/>
    </source>
</evidence>
<dbReference type="PANTHER" id="PTHR30441:SF4">
    <property type="entry name" value="PROTEIN ASMA"/>
    <property type="match status" value="1"/>
</dbReference>
<keyword evidence="2" id="KW-0472">Membrane</keyword>
<feature type="domain" description="AsmA" evidence="3">
    <location>
        <begin position="19"/>
        <end position="199"/>
    </location>
</feature>
<dbReference type="RefSeq" id="WP_251936878.1">
    <property type="nucleotide sequence ID" value="NZ_CP098747.1"/>
</dbReference>
<keyword evidence="2" id="KW-0812">Transmembrane</keyword>
<protein>
    <submittedName>
        <fullName evidence="4">AsmA family protein</fullName>
    </submittedName>
</protein>
<dbReference type="Proteomes" id="UP001056291">
    <property type="component" value="Chromosome"/>
</dbReference>